<accession>A0A445CD45</accession>
<dbReference type="GO" id="GO:0003676">
    <property type="term" value="F:nucleic acid binding"/>
    <property type="evidence" value="ECO:0007669"/>
    <property type="project" value="InterPro"/>
</dbReference>
<comment type="caution">
    <text evidence="4">The sequence shown here is derived from an EMBL/GenBank/DDBJ whole genome shotgun (WGS) entry which is preliminary data.</text>
</comment>
<keyword evidence="1" id="KW-0479">Metal-binding</keyword>
<dbReference type="InterPro" id="IPR001878">
    <property type="entry name" value="Znf_CCHC"/>
</dbReference>
<dbReference type="EMBL" id="SDMP01000007">
    <property type="protein sequence ID" value="RYR48876.1"/>
    <property type="molecule type" value="Genomic_DNA"/>
</dbReference>
<name>A0A445CD45_ARAHY</name>
<reference evidence="4 5" key="1">
    <citation type="submission" date="2019-01" db="EMBL/GenBank/DDBJ databases">
        <title>Sequencing of cultivated peanut Arachis hypogaea provides insights into genome evolution and oil improvement.</title>
        <authorList>
            <person name="Chen X."/>
        </authorList>
    </citation>
    <scope>NUCLEOTIDE SEQUENCE [LARGE SCALE GENOMIC DNA]</scope>
    <source>
        <strain evidence="5">cv. Fuhuasheng</strain>
        <tissue evidence="4">Leaves</tissue>
    </source>
</reference>
<feature type="compositionally biased region" description="Polar residues" evidence="2">
    <location>
        <begin position="11"/>
        <end position="26"/>
    </location>
</feature>
<gene>
    <name evidence="4" type="ORF">Ahy_A07g034962</name>
</gene>
<dbReference type="Gene3D" id="4.10.60.10">
    <property type="entry name" value="Zinc finger, CCHC-type"/>
    <property type="match status" value="1"/>
</dbReference>
<dbReference type="SUPFAM" id="SSF57756">
    <property type="entry name" value="Retrovirus zinc finger-like domains"/>
    <property type="match status" value="1"/>
</dbReference>
<organism evidence="4 5">
    <name type="scientific">Arachis hypogaea</name>
    <name type="common">Peanut</name>
    <dbReference type="NCBI Taxonomy" id="3818"/>
    <lineage>
        <taxon>Eukaryota</taxon>
        <taxon>Viridiplantae</taxon>
        <taxon>Streptophyta</taxon>
        <taxon>Embryophyta</taxon>
        <taxon>Tracheophyta</taxon>
        <taxon>Spermatophyta</taxon>
        <taxon>Magnoliopsida</taxon>
        <taxon>eudicotyledons</taxon>
        <taxon>Gunneridae</taxon>
        <taxon>Pentapetalae</taxon>
        <taxon>rosids</taxon>
        <taxon>fabids</taxon>
        <taxon>Fabales</taxon>
        <taxon>Fabaceae</taxon>
        <taxon>Papilionoideae</taxon>
        <taxon>50 kb inversion clade</taxon>
        <taxon>dalbergioids sensu lato</taxon>
        <taxon>Dalbergieae</taxon>
        <taxon>Pterocarpus clade</taxon>
        <taxon>Arachis</taxon>
    </lineage>
</organism>
<feature type="compositionally biased region" description="Polar residues" evidence="2">
    <location>
        <begin position="47"/>
        <end position="60"/>
    </location>
</feature>
<dbReference type="PROSITE" id="PS50158">
    <property type="entry name" value="ZF_CCHC"/>
    <property type="match status" value="1"/>
</dbReference>
<sequence length="160" mass="18277">MEMVSYPELINSGQVTGESSRRTAVSRSDRRNSFTKKEGKKTKISPRGQSFKTGRYATSRSQRRNNDRRNDNCQGLNSEGQISTQPEDLKCRKCKKYHPNRPCKAELGVCYECGKPGHIDRDCLHRKRREVAEFDSQTQGFSDTLPFSMILGVKPTYHPS</sequence>
<keyword evidence="1" id="KW-0862">Zinc</keyword>
<proteinExistence type="predicted"/>
<dbReference type="SMART" id="SM00343">
    <property type="entry name" value="ZnF_C2HC"/>
    <property type="match status" value="1"/>
</dbReference>
<feature type="compositionally biased region" description="Polar residues" evidence="2">
    <location>
        <begin position="73"/>
        <end position="82"/>
    </location>
</feature>
<evidence type="ECO:0000313" key="4">
    <source>
        <dbReference type="EMBL" id="RYR48876.1"/>
    </source>
</evidence>
<dbReference type="GO" id="GO:0008270">
    <property type="term" value="F:zinc ion binding"/>
    <property type="evidence" value="ECO:0007669"/>
    <property type="project" value="UniProtKB-KW"/>
</dbReference>
<feature type="domain" description="CCHC-type" evidence="3">
    <location>
        <begin position="110"/>
        <end position="123"/>
    </location>
</feature>
<dbReference type="InterPro" id="IPR036875">
    <property type="entry name" value="Znf_CCHC_sf"/>
</dbReference>
<evidence type="ECO:0000256" key="1">
    <source>
        <dbReference type="PROSITE-ProRule" id="PRU00047"/>
    </source>
</evidence>
<evidence type="ECO:0000259" key="3">
    <source>
        <dbReference type="PROSITE" id="PS50158"/>
    </source>
</evidence>
<dbReference type="Pfam" id="PF00098">
    <property type="entry name" value="zf-CCHC"/>
    <property type="match status" value="1"/>
</dbReference>
<evidence type="ECO:0000256" key="2">
    <source>
        <dbReference type="SAM" id="MobiDB-lite"/>
    </source>
</evidence>
<keyword evidence="5" id="KW-1185">Reference proteome</keyword>
<feature type="compositionally biased region" description="Basic and acidic residues" evidence="2">
    <location>
        <begin position="27"/>
        <end position="37"/>
    </location>
</feature>
<evidence type="ECO:0000313" key="5">
    <source>
        <dbReference type="Proteomes" id="UP000289738"/>
    </source>
</evidence>
<dbReference type="Proteomes" id="UP000289738">
    <property type="component" value="Chromosome A07"/>
</dbReference>
<dbReference type="AlphaFoldDB" id="A0A445CD45"/>
<feature type="region of interest" description="Disordered" evidence="2">
    <location>
        <begin position="1"/>
        <end position="82"/>
    </location>
</feature>
<keyword evidence="1" id="KW-0863">Zinc-finger</keyword>
<protein>
    <recommendedName>
        <fullName evidence="3">CCHC-type domain-containing protein</fullName>
    </recommendedName>
</protein>